<keyword evidence="6" id="KW-0175">Coiled coil</keyword>
<dbReference type="GO" id="GO:0031418">
    <property type="term" value="F:L-ascorbic acid binding"/>
    <property type="evidence" value="ECO:0007669"/>
    <property type="project" value="InterPro"/>
</dbReference>
<dbReference type="GO" id="GO:0016705">
    <property type="term" value="F:oxidoreductase activity, acting on paired donors, with incorporation or reduction of molecular oxygen"/>
    <property type="evidence" value="ECO:0007669"/>
    <property type="project" value="InterPro"/>
</dbReference>
<dbReference type="GO" id="GO:0005506">
    <property type="term" value="F:iron ion binding"/>
    <property type="evidence" value="ECO:0007669"/>
    <property type="project" value="InterPro"/>
</dbReference>
<evidence type="ECO:0000256" key="3">
    <source>
        <dbReference type="ARBA" id="ARBA00022964"/>
    </source>
</evidence>
<organism evidence="8 9">
    <name type="scientific">Parthenolecanium corni</name>
    <dbReference type="NCBI Taxonomy" id="536013"/>
    <lineage>
        <taxon>Eukaryota</taxon>
        <taxon>Metazoa</taxon>
        <taxon>Ecdysozoa</taxon>
        <taxon>Arthropoda</taxon>
        <taxon>Hexapoda</taxon>
        <taxon>Insecta</taxon>
        <taxon>Pterygota</taxon>
        <taxon>Neoptera</taxon>
        <taxon>Paraneoptera</taxon>
        <taxon>Hemiptera</taxon>
        <taxon>Sternorrhyncha</taxon>
        <taxon>Coccoidea</taxon>
        <taxon>Coccidae</taxon>
        <taxon>Parthenolecanium</taxon>
    </lineage>
</organism>
<accession>A0AAN9Y9U3</accession>
<gene>
    <name evidence="8" type="ORF">V9T40_005632</name>
</gene>
<evidence type="ECO:0000256" key="2">
    <source>
        <dbReference type="ARBA" id="ARBA00022723"/>
    </source>
</evidence>
<dbReference type="PANTHER" id="PTHR14650">
    <property type="entry name" value="PROLYL HYDROXYLASE-RELATED"/>
    <property type="match status" value="1"/>
</dbReference>
<dbReference type="Proteomes" id="UP001367676">
    <property type="component" value="Unassembled WGS sequence"/>
</dbReference>
<name>A0AAN9Y9U3_9HEMI</name>
<keyword evidence="4" id="KW-0560">Oxidoreductase</keyword>
<dbReference type="InterPro" id="IPR005123">
    <property type="entry name" value="Oxoglu/Fe-dep_dioxygenase_dom"/>
</dbReference>
<evidence type="ECO:0000313" key="8">
    <source>
        <dbReference type="EMBL" id="KAK7604446.1"/>
    </source>
</evidence>
<sequence>MQLKHAERKHKIDLTMMEDLCKYKMRILEERESHLENEMISLQEEFNAKLQKQKETQEELVRNYNEKLRNLQEEQLTEMKRVAELQSLKASIGLSNANKKNVEEVVSKELTLREIAIEEKQKELLEFEERLNRTKTSLDSKKASIDTRIEEFETKMAKEKLSLEQQKKYLKLSQNILAEKEMYWEREKQCEKDFVTSCKQELEARAELQGTVEEVRRLKSRLETERNEIKKEEMRLKEEKWRLRNIEQEFSFQEKHVQKLLQEAELKKDEGVRALKKAQSIERHLDERVENVEKRMMELNRKEELLTKVCTNADDSFSRLFAGQEKNFEFKGVYVLCSKKYLQDISKYPGCQPQKCGRFVMDNVISNEEVNTMMALVKRGLSYGGSHGGASILDLHTGAMSKGVHFVNLYKLVSPHRLLDIRELEVYRIVRKKIQNVLAAKFGLVPEMLHLTKPTFFSRLTNKSPLSSNDEYWHPHVDKETYPSFHYTTLLYLNDYGIDFRGGQFQFIDNGNSKSAVQPKKGRVLLFTSGQENAHYVEKVISGERYAITISFTCDYREAIPDPLSKF</sequence>
<keyword evidence="2" id="KW-0479">Metal-binding</keyword>
<dbReference type="AlphaFoldDB" id="A0AAN9Y9U3"/>
<comment type="cofactor">
    <cofactor evidence="1">
        <name>L-ascorbate</name>
        <dbReference type="ChEBI" id="CHEBI:38290"/>
    </cofactor>
</comment>
<reference evidence="8 9" key="1">
    <citation type="submission" date="2024-03" db="EMBL/GenBank/DDBJ databases">
        <title>Adaptation during the transition from Ophiocordyceps entomopathogen to insect associate is accompanied by gene loss and intensified selection.</title>
        <authorList>
            <person name="Ward C.M."/>
            <person name="Onetto C.A."/>
            <person name="Borneman A.R."/>
        </authorList>
    </citation>
    <scope>NUCLEOTIDE SEQUENCE [LARGE SCALE GENOMIC DNA]</scope>
    <source>
        <strain evidence="8">AWRI1</strain>
        <tissue evidence="8">Single Adult Female</tissue>
    </source>
</reference>
<dbReference type="PANTHER" id="PTHR14650:SF1">
    <property type="entry name" value="2-OXOGLUTARATE AND IRON-DEPENDENT OXYGENASE DOMAIN-CONTAINING PROTEIN 3"/>
    <property type="match status" value="1"/>
</dbReference>
<evidence type="ECO:0000313" key="9">
    <source>
        <dbReference type="Proteomes" id="UP001367676"/>
    </source>
</evidence>
<dbReference type="Pfam" id="PF13640">
    <property type="entry name" value="2OG-FeII_Oxy_3"/>
    <property type="match status" value="1"/>
</dbReference>
<feature type="domain" description="Fe2OG dioxygenase" evidence="7">
    <location>
        <begin position="455"/>
        <end position="555"/>
    </location>
</feature>
<dbReference type="GO" id="GO:0051213">
    <property type="term" value="F:dioxygenase activity"/>
    <property type="evidence" value="ECO:0007669"/>
    <property type="project" value="UniProtKB-KW"/>
</dbReference>
<keyword evidence="9" id="KW-1185">Reference proteome</keyword>
<feature type="coiled-coil region" evidence="6">
    <location>
        <begin position="25"/>
        <end position="81"/>
    </location>
</feature>
<evidence type="ECO:0000256" key="4">
    <source>
        <dbReference type="ARBA" id="ARBA00023002"/>
    </source>
</evidence>
<keyword evidence="3" id="KW-0223">Dioxygenase</keyword>
<proteinExistence type="predicted"/>
<evidence type="ECO:0000256" key="6">
    <source>
        <dbReference type="SAM" id="Coils"/>
    </source>
</evidence>
<dbReference type="InterPro" id="IPR039210">
    <property type="entry name" value="OGFOD3"/>
</dbReference>
<comment type="caution">
    <text evidence="8">The sequence shown here is derived from an EMBL/GenBank/DDBJ whole genome shotgun (WGS) entry which is preliminary data.</text>
</comment>
<dbReference type="Gene3D" id="2.60.120.620">
    <property type="entry name" value="q2cbj1_9rhob like domain"/>
    <property type="match status" value="1"/>
</dbReference>
<dbReference type="GO" id="GO:0016020">
    <property type="term" value="C:membrane"/>
    <property type="evidence" value="ECO:0007669"/>
    <property type="project" value="TreeGrafter"/>
</dbReference>
<dbReference type="EMBL" id="JBBCAQ010000003">
    <property type="protein sequence ID" value="KAK7604446.1"/>
    <property type="molecule type" value="Genomic_DNA"/>
</dbReference>
<evidence type="ECO:0000256" key="1">
    <source>
        <dbReference type="ARBA" id="ARBA00001961"/>
    </source>
</evidence>
<dbReference type="SMART" id="SM00702">
    <property type="entry name" value="P4Hc"/>
    <property type="match status" value="1"/>
</dbReference>
<dbReference type="InterPro" id="IPR044862">
    <property type="entry name" value="Pro_4_hyd_alph_FE2OG_OXY"/>
</dbReference>
<dbReference type="InterPro" id="IPR006620">
    <property type="entry name" value="Pro_4_hyd_alph"/>
</dbReference>
<evidence type="ECO:0000259" key="7">
    <source>
        <dbReference type="PROSITE" id="PS51471"/>
    </source>
</evidence>
<dbReference type="PROSITE" id="PS51471">
    <property type="entry name" value="FE2OG_OXY"/>
    <property type="match status" value="1"/>
</dbReference>
<protein>
    <recommendedName>
        <fullName evidence="7">Fe2OG dioxygenase domain-containing protein</fullName>
    </recommendedName>
</protein>
<feature type="coiled-coil region" evidence="6">
    <location>
        <begin position="205"/>
        <end position="309"/>
    </location>
</feature>
<evidence type="ECO:0000256" key="5">
    <source>
        <dbReference type="ARBA" id="ARBA00023004"/>
    </source>
</evidence>
<keyword evidence="5" id="KW-0408">Iron</keyword>